<dbReference type="EMBL" id="LMWS01000057">
    <property type="protein sequence ID" value="KUN33241.1"/>
    <property type="molecule type" value="Genomic_DNA"/>
</dbReference>
<evidence type="ECO:0008006" key="3">
    <source>
        <dbReference type="Google" id="ProtNLM"/>
    </source>
</evidence>
<gene>
    <name evidence="1" type="ORF">AQJ30_34070</name>
</gene>
<evidence type="ECO:0000313" key="1">
    <source>
        <dbReference type="EMBL" id="KUN33241.1"/>
    </source>
</evidence>
<dbReference type="PANTHER" id="PTHR38589:SF1">
    <property type="entry name" value="BLR0621 PROTEIN"/>
    <property type="match status" value="1"/>
</dbReference>
<name>A0A101QNL8_9ACTN</name>
<protein>
    <recommendedName>
        <fullName evidence="3">YkuD domain-containing protein</fullName>
    </recommendedName>
</protein>
<reference evidence="1 2" key="1">
    <citation type="submission" date="2015-10" db="EMBL/GenBank/DDBJ databases">
        <title>Draft genome sequence of Streptomyces longwoodensis DSM 41677, type strain for the species Streptomyces longwoodensis.</title>
        <authorList>
            <person name="Ruckert C."/>
            <person name="Winkler A."/>
            <person name="Kalinowski J."/>
            <person name="Kampfer P."/>
            <person name="Glaeser S."/>
        </authorList>
    </citation>
    <scope>NUCLEOTIDE SEQUENCE [LARGE SCALE GENOMIC DNA]</scope>
    <source>
        <strain evidence="1 2">DSM 41677</strain>
    </source>
</reference>
<dbReference type="PROSITE" id="PS51257">
    <property type="entry name" value="PROKAR_LIPOPROTEIN"/>
    <property type="match status" value="1"/>
</dbReference>
<comment type="caution">
    <text evidence="1">The sequence shown here is derived from an EMBL/GenBank/DDBJ whole genome shotgun (WGS) entry which is preliminary data.</text>
</comment>
<dbReference type="AlphaFoldDB" id="A0A101QNL8"/>
<sequence>MNRRRALAALACAAVGVGVLGTAGCEREAADPAVPAAPGSPARPAPPRPVVRTLPGIGPAVLGRIPATARQVLVVTGRTADTNEARVMLYQWEPDAGWMPVAGPWPARNGLRGWTDDHDENDLRTPIGVFPLSDAGGLLPDPGTRLPYHQDEGFTASGTGHLGEPLDGAFDYVIAIDYNRVPGSSPLDETRPLGDGEGGGVWLHVDHGGPTNACIALNKAHMLALLRVLDAARHPVVVMGPEAALRA</sequence>
<keyword evidence="2" id="KW-1185">Reference proteome</keyword>
<dbReference type="RefSeq" id="WP_067241591.1">
    <property type="nucleotide sequence ID" value="NZ_KQ948566.1"/>
</dbReference>
<dbReference type="STRING" id="68231.AQJ30_34070"/>
<dbReference type="Proteomes" id="UP000053271">
    <property type="component" value="Unassembled WGS sequence"/>
</dbReference>
<dbReference type="PANTHER" id="PTHR38589">
    <property type="entry name" value="BLR0621 PROTEIN"/>
    <property type="match status" value="1"/>
</dbReference>
<proteinExistence type="predicted"/>
<accession>A0A101QNL8</accession>
<dbReference type="GeneID" id="91429607"/>
<evidence type="ECO:0000313" key="2">
    <source>
        <dbReference type="Proteomes" id="UP000053271"/>
    </source>
</evidence>
<organism evidence="1 2">
    <name type="scientific">Streptomyces longwoodensis</name>
    <dbReference type="NCBI Taxonomy" id="68231"/>
    <lineage>
        <taxon>Bacteria</taxon>
        <taxon>Bacillati</taxon>
        <taxon>Actinomycetota</taxon>
        <taxon>Actinomycetes</taxon>
        <taxon>Kitasatosporales</taxon>
        <taxon>Streptomycetaceae</taxon>
        <taxon>Streptomyces</taxon>
    </lineage>
</organism>